<gene>
    <name evidence="1" type="ORF">SAMN06269117_11353</name>
</gene>
<reference evidence="1 2" key="1">
    <citation type="submission" date="2017-05" db="EMBL/GenBank/DDBJ databases">
        <authorList>
            <person name="Varghese N."/>
            <person name="Submissions S."/>
        </authorList>
    </citation>
    <scope>NUCLEOTIDE SEQUENCE [LARGE SCALE GENOMIC DNA]</scope>
    <source>
        <strain evidence="1 2">DSM 16304</strain>
    </source>
</reference>
<sequence length="232" mass="26711">MRGCGERKDKAFYLESTPSPDGAPIEDFIFDLPIPINQEPFRAPILYRDERTGIYHVLIWVGKKFYESPWDFIREAEIKGISRRIPKNFPIQKLSPGSKMLFVHSDAIIQNWQDLVKEIKKQGITKIPCPKMDPKHSELKENCMALLYYVLKGKETGDRGKYGKWVDRTVGDLTYSIPNPLEKLNFQPVFQTGIFLYAPITNIAYISKDGQVEESVKEIAQECKLPVVVKEE</sequence>
<accession>A0A521CK07</accession>
<dbReference type="EMBL" id="FXTM01000013">
    <property type="protein sequence ID" value="SMO59735.1"/>
    <property type="molecule type" value="Genomic_DNA"/>
</dbReference>
<name>A0A521CK07_9BACT</name>
<evidence type="ECO:0000313" key="2">
    <source>
        <dbReference type="Proteomes" id="UP000317315"/>
    </source>
</evidence>
<dbReference type="Proteomes" id="UP000317315">
    <property type="component" value="Unassembled WGS sequence"/>
</dbReference>
<keyword evidence="2" id="KW-1185">Reference proteome</keyword>
<organism evidence="1 2">
    <name type="scientific">Balnearium lithotrophicum</name>
    <dbReference type="NCBI Taxonomy" id="223788"/>
    <lineage>
        <taxon>Bacteria</taxon>
        <taxon>Pseudomonadati</taxon>
        <taxon>Aquificota</taxon>
        <taxon>Aquificia</taxon>
        <taxon>Desulfurobacteriales</taxon>
        <taxon>Desulfurobacteriaceae</taxon>
        <taxon>Balnearium</taxon>
    </lineage>
</organism>
<proteinExistence type="predicted"/>
<dbReference type="AlphaFoldDB" id="A0A521CK07"/>
<dbReference type="RefSeq" id="WP_142935610.1">
    <property type="nucleotide sequence ID" value="NZ_FXTM01000013.1"/>
</dbReference>
<evidence type="ECO:0000313" key="1">
    <source>
        <dbReference type="EMBL" id="SMO59735.1"/>
    </source>
</evidence>
<protein>
    <submittedName>
        <fullName evidence="1">Uncharacterized protein</fullName>
    </submittedName>
</protein>
<dbReference type="OrthoDB" id="938853at2"/>